<evidence type="ECO:0000313" key="1">
    <source>
        <dbReference type="EMBL" id="KAK3589824.1"/>
    </source>
</evidence>
<protein>
    <submittedName>
        <fullName evidence="1">Uncharacterized protein</fullName>
    </submittedName>
</protein>
<dbReference type="EMBL" id="JAEAOA010000985">
    <property type="protein sequence ID" value="KAK3589824.1"/>
    <property type="molecule type" value="Genomic_DNA"/>
</dbReference>
<sequence length="127" mass="14377">MSVSGGTADMTVHERLDDGRLKELLKASGGLWGGREVDNAFKNLMISIVQTTVMNSFKINYGHHFLDLFNDFEAVKRTYKQGEELRVRLPSTLVKTCHSESKMNFKQCLEESVHSKEIDVDNKIDLG</sequence>
<reference evidence="1" key="3">
    <citation type="submission" date="2023-05" db="EMBL/GenBank/DDBJ databases">
        <authorList>
            <person name="Smith C.H."/>
        </authorList>
    </citation>
    <scope>NUCLEOTIDE SEQUENCE</scope>
    <source>
        <strain evidence="1">CHS0354</strain>
        <tissue evidence="1">Mantle</tissue>
    </source>
</reference>
<dbReference type="Proteomes" id="UP001195483">
    <property type="component" value="Unassembled WGS sequence"/>
</dbReference>
<dbReference type="PANTHER" id="PTHR14187:SF5">
    <property type="entry name" value="HEAT SHOCK 70 KDA PROTEIN 12A"/>
    <property type="match status" value="1"/>
</dbReference>
<dbReference type="AlphaFoldDB" id="A0AAE0SDB7"/>
<comment type="caution">
    <text evidence="1">The sequence shown here is derived from an EMBL/GenBank/DDBJ whole genome shotgun (WGS) entry which is preliminary data.</text>
</comment>
<dbReference type="SUPFAM" id="SSF53067">
    <property type="entry name" value="Actin-like ATPase domain"/>
    <property type="match status" value="1"/>
</dbReference>
<dbReference type="PANTHER" id="PTHR14187">
    <property type="entry name" value="ALPHA KINASE/ELONGATION FACTOR 2 KINASE"/>
    <property type="match status" value="1"/>
</dbReference>
<proteinExistence type="predicted"/>
<dbReference type="InterPro" id="IPR043129">
    <property type="entry name" value="ATPase_NBD"/>
</dbReference>
<name>A0AAE0SDB7_9BIVA</name>
<evidence type="ECO:0000313" key="2">
    <source>
        <dbReference type="Proteomes" id="UP001195483"/>
    </source>
</evidence>
<gene>
    <name evidence="1" type="ORF">CHS0354_015830</name>
</gene>
<organism evidence="1 2">
    <name type="scientific">Potamilus streckersoni</name>
    <dbReference type="NCBI Taxonomy" id="2493646"/>
    <lineage>
        <taxon>Eukaryota</taxon>
        <taxon>Metazoa</taxon>
        <taxon>Spiralia</taxon>
        <taxon>Lophotrochozoa</taxon>
        <taxon>Mollusca</taxon>
        <taxon>Bivalvia</taxon>
        <taxon>Autobranchia</taxon>
        <taxon>Heteroconchia</taxon>
        <taxon>Palaeoheterodonta</taxon>
        <taxon>Unionida</taxon>
        <taxon>Unionoidea</taxon>
        <taxon>Unionidae</taxon>
        <taxon>Ambleminae</taxon>
        <taxon>Lampsilini</taxon>
        <taxon>Potamilus</taxon>
    </lineage>
</organism>
<reference evidence="1" key="1">
    <citation type="journal article" date="2021" name="Genome Biol. Evol.">
        <title>A High-Quality Reference Genome for a Parasitic Bivalve with Doubly Uniparental Inheritance (Bivalvia: Unionida).</title>
        <authorList>
            <person name="Smith C.H."/>
        </authorList>
    </citation>
    <scope>NUCLEOTIDE SEQUENCE</scope>
    <source>
        <strain evidence="1">CHS0354</strain>
    </source>
</reference>
<accession>A0AAE0SDB7</accession>
<keyword evidence="2" id="KW-1185">Reference proteome</keyword>
<reference evidence="1" key="2">
    <citation type="journal article" date="2021" name="Genome Biol. Evol.">
        <title>Developing a high-quality reference genome for a parasitic bivalve with doubly uniparental inheritance (Bivalvia: Unionida).</title>
        <authorList>
            <person name="Smith C.H."/>
        </authorList>
    </citation>
    <scope>NUCLEOTIDE SEQUENCE</scope>
    <source>
        <strain evidence="1">CHS0354</strain>
        <tissue evidence="1">Mantle</tissue>
    </source>
</reference>